<gene>
    <name evidence="1" type="ORF">HNQ10_002650</name>
</gene>
<dbReference type="Proteomes" id="UP000536909">
    <property type="component" value="Unassembled WGS sequence"/>
</dbReference>
<proteinExistence type="predicted"/>
<protein>
    <recommendedName>
        <fullName evidence="3">Secreted protein</fullName>
    </recommendedName>
</protein>
<dbReference type="EMBL" id="JACHFV010000008">
    <property type="protein sequence ID" value="MBB5295811.1"/>
    <property type="molecule type" value="Genomic_DNA"/>
</dbReference>
<evidence type="ECO:0008006" key="3">
    <source>
        <dbReference type="Google" id="ProtNLM"/>
    </source>
</evidence>
<sequence length="217" mass="24306">MKPILRRLFTWSTSALIFIGTSLALGYNTANAATWIPRTGYAKYVGSDGNFRAVISQQWSSADLEVLKNSGSRFYEADFSMPNGQSESPFYVDTWDGRMPCTSTTTFNVAYDDCPTAGTLEENNSINYGYGNQVSSIYANTEYIGWLYLNRDGARQGGYFSANVSVQRASYKFSTCGTPNTIDIWCIYSNASTNVLIGWRVYFKSDKFESWTGYYGL</sequence>
<name>A0ABR6MX42_9DEIO</name>
<comment type="caution">
    <text evidence="1">The sequence shown here is derived from an EMBL/GenBank/DDBJ whole genome shotgun (WGS) entry which is preliminary data.</text>
</comment>
<reference evidence="1 2" key="1">
    <citation type="submission" date="2020-08" db="EMBL/GenBank/DDBJ databases">
        <title>Genomic Encyclopedia of Type Strains, Phase IV (KMG-IV): sequencing the most valuable type-strain genomes for metagenomic binning, comparative biology and taxonomic classification.</title>
        <authorList>
            <person name="Goeker M."/>
        </authorList>
    </citation>
    <scope>NUCLEOTIDE SEQUENCE [LARGE SCALE GENOMIC DNA]</scope>
    <source>
        <strain evidence="1 2">DSM 105434</strain>
    </source>
</reference>
<keyword evidence="2" id="KW-1185">Reference proteome</keyword>
<organism evidence="1 2">
    <name type="scientific">Deinococcus metallilatus</name>
    <dbReference type="NCBI Taxonomy" id="1211322"/>
    <lineage>
        <taxon>Bacteria</taxon>
        <taxon>Thermotogati</taxon>
        <taxon>Deinococcota</taxon>
        <taxon>Deinococci</taxon>
        <taxon>Deinococcales</taxon>
        <taxon>Deinococcaceae</taxon>
        <taxon>Deinococcus</taxon>
    </lineage>
</organism>
<dbReference type="RefSeq" id="WP_146719822.1">
    <property type="nucleotide sequence ID" value="NZ_BSUI01000005.1"/>
</dbReference>
<evidence type="ECO:0000313" key="1">
    <source>
        <dbReference type="EMBL" id="MBB5295811.1"/>
    </source>
</evidence>
<accession>A0ABR6MX42</accession>
<evidence type="ECO:0000313" key="2">
    <source>
        <dbReference type="Proteomes" id="UP000536909"/>
    </source>
</evidence>